<sequence>MKKRPFTGRGTLANPVGRFAGEQRETFDDGWWQEEEPAPLTRLLIDSARTIINYNDSPDLPFDRSINPYRGCEHGCPYCFARPTHSYLDLSPGLDFESVILHKPGGPELLRRELSRPNYRVAPVALGINTDGWQPLEKRLQLTRRLLAVLAEFNHPVSIVTKSALIVRDLDLLAPMAAKGLVSVAISLSTLEGELARRMEPRAATPARRLQTMQKLAGAGVPVGVLVAPVIPHLNDHEVEKVLQAACEHGASWGAHVLLRLPHELKELFPAWLEENYPARAAAVLRQLREMRGGELYESAFGTRMGGQGIMAQLLARRVRAACTRLGMDDGEQWRLRSDLFRVPGRGEQQQLF</sequence>
<organism evidence="5 6">
    <name type="scientific">Mariprofundus erugo</name>
    <dbReference type="NCBI Taxonomy" id="2528639"/>
    <lineage>
        <taxon>Bacteria</taxon>
        <taxon>Pseudomonadati</taxon>
        <taxon>Pseudomonadota</taxon>
        <taxon>Candidatius Mariprofundia</taxon>
        <taxon>Mariprofundales</taxon>
        <taxon>Mariprofundaceae</taxon>
        <taxon>Mariprofundus</taxon>
    </lineage>
</organism>
<dbReference type="EMBL" id="VBRY01000006">
    <property type="protein sequence ID" value="TLS67229.1"/>
    <property type="molecule type" value="Genomic_DNA"/>
</dbReference>
<dbReference type="SFLD" id="SFLDG01084">
    <property type="entry name" value="Uncharacterised_Radical_SAM_Su"/>
    <property type="match status" value="1"/>
</dbReference>
<reference evidence="5 6" key="1">
    <citation type="journal article" date="2019" name="Appl. Environ. Microbiol.">
        <title>Environmental Evidence and Genomic Insight of Iron-oxidizing Bacteria Preference Towards More Corrosion Resistant Stainless Steel at Higher Salinities.</title>
        <authorList>
            <person name="Garrison C.E."/>
            <person name="Price K.A."/>
            <person name="Field E.K."/>
        </authorList>
    </citation>
    <scope>NUCLEOTIDE SEQUENCE [LARGE SCALE GENOMIC DNA]</scope>
    <source>
        <strain evidence="5 6">P3</strain>
    </source>
</reference>
<dbReference type="InterPro" id="IPR040086">
    <property type="entry name" value="MJ0683-like"/>
</dbReference>
<dbReference type="CDD" id="cd01335">
    <property type="entry name" value="Radical_SAM"/>
    <property type="match status" value="1"/>
</dbReference>
<dbReference type="Pfam" id="PF04055">
    <property type="entry name" value="Radical_SAM"/>
    <property type="match status" value="1"/>
</dbReference>
<dbReference type="PANTHER" id="PTHR43432:SF3">
    <property type="entry name" value="SLR0285 PROTEIN"/>
    <property type="match status" value="1"/>
</dbReference>
<dbReference type="InterPro" id="IPR006638">
    <property type="entry name" value="Elp3/MiaA/NifB-like_rSAM"/>
</dbReference>
<keyword evidence="3" id="KW-0411">Iron-sulfur</keyword>
<feature type="domain" description="Radical SAM core" evidence="4">
    <location>
        <begin position="58"/>
        <end position="295"/>
    </location>
</feature>
<dbReference type="NCBIfam" id="NF033668">
    <property type="entry name" value="rSAM_PA0069"/>
    <property type="match status" value="1"/>
</dbReference>
<gene>
    <name evidence="5" type="ORF">FEF65_07255</name>
</gene>
<evidence type="ECO:0000313" key="6">
    <source>
        <dbReference type="Proteomes" id="UP000306585"/>
    </source>
</evidence>
<keyword evidence="2" id="KW-0408">Iron</keyword>
<dbReference type="SUPFAM" id="SSF102114">
    <property type="entry name" value="Radical SAM enzymes"/>
    <property type="match status" value="1"/>
</dbReference>
<keyword evidence="6" id="KW-1185">Reference proteome</keyword>
<dbReference type="InterPro" id="IPR007197">
    <property type="entry name" value="rSAM"/>
</dbReference>
<evidence type="ECO:0000313" key="5">
    <source>
        <dbReference type="EMBL" id="TLS67229.1"/>
    </source>
</evidence>
<name>A0A5R9GQM2_9PROT</name>
<dbReference type="AlphaFoldDB" id="A0A5R9GQM2"/>
<evidence type="ECO:0000259" key="4">
    <source>
        <dbReference type="PROSITE" id="PS51918"/>
    </source>
</evidence>
<protein>
    <submittedName>
        <fullName evidence="5">PA0069 family radical SAM protein</fullName>
    </submittedName>
</protein>
<dbReference type="PANTHER" id="PTHR43432">
    <property type="entry name" value="SLR0285 PROTEIN"/>
    <property type="match status" value="1"/>
</dbReference>
<dbReference type="SMART" id="SM00729">
    <property type="entry name" value="Elp3"/>
    <property type="match status" value="1"/>
</dbReference>
<evidence type="ECO:0000256" key="1">
    <source>
        <dbReference type="ARBA" id="ARBA00022723"/>
    </source>
</evidence>
<evidence type="ECO:0000256" key="2">
    <source>
        <dbReference type="ARBA" id="ARBA00023004"/>
    </source>
</evidence>
<dbReference type="RefSeq" id="WP_138239145.1">
    <property type="nucleotide sequence ID" value="NZ_VBRY01000006.1"/>
</dbReference>
<dbReference type="GO" id="GO:0003824">
    <property type="term" value="F:catalytic activity"/>
    <property type="evidence" value="ECO:0007669"/>
    <property type="project" value="InterPro"/>
</dbReference>
<dbReference type="Gene3D" id="3.80.30.30">
    <property type="match status" value="1"/>
</dbReference>
<accession>A0A5R9GQM2</accession>
<keyword evidence="1" id="KW-0479">Metal-binding</keyword>
<proteinExistence type="predicted"/>
<comment type="caution">
    <text evidence="5">The sequence shown here is derived from an EMBL/GenBank/DDBJ whole genome shotgun (WGS) entry which is preliminary data.</text>
</comment>
<dbReference type="InterPro" id="IPR058240">
    <property type="entry name" value="rSAM_sf"/>
</dbReference>
<dbReference type="SFLD" id="SFLDS00029">
    <property type="entry name" value="Radical_SAM"/>
    <property type="match status" value="1"/>
</dbReference>
<dbReference type="Proteomes" id="UP000306585">
    <property type="component" value="Unassembled WGS sequence"/>
</dbReference>
<dbReference type="GO" id="GO:0046872">
    <property type="term" value="F:metal ion binding"/>
    <property type="evidence" value="ECO:0007669"/>
    <property type="project" value="UniProtKB-KW"/>
</dbReference>
<dbReference type="PROSITE" id="PS51918">
    <property type="entry name" value="RADICAL_SAM"/>
    <property type="match status" value="1"/>
</dbReference>
<evidence type="ECO:0000256" key="3">
    <source>
        <dbReference type="ARBA" id="ARBA00023014"/>
    </source>
</evidence>
<dbReference type="GO" id="GO:0051536">
    <property type="term" value="F:iron-sulfur cluster binding"/>
    <property type="evidence" value="ECO:0007669"/>
    <property type="project" value="UniProtKB-KW"/>
</dbReference>